<dbReference type="GO" id="GO:0005737">
    <property type="term" value="C:cytoplasm"/>
    <property type="evidence" value="ECO:0007669"/>
    <property type="project" value="TreeGrafter"/>
</dbReference>
<sequence>MNTLPDPAILLRALYDTAVAHAQPALALPPYLPPPPRGRTVVMGAGKASAAMARALQAHWPADRPLQGVVITRHGHVPPRPADAPPDRITLLEAAHPVPDDAGLRATQQMIAALHGLGADDLVIALMSGGGSALLAAPLPGWSLQGEQDLNRQLLRCGASITEMNTVRRHLSALKGGRLAALCRPARLVTLVISDVPGDALHDIASGPTVPDPSTCSDALAVIERYRLDVPADLLEGLREGRLETPKPGDPAFAQDEAHVIATPLAMLHAAAAHARGLGLAAHVLSDRIEGEARDVGTVHAGLALHAVRQRDDAMSPFTPPCVLLSGGETTVTLGAADAHQPPDDLKPSGGRCSEFLLGAALALRGEPGVWMLAADTDGIDGASEAAGALISPDTLARAREAGMDPHAMLKAHASGEFFQRLGDAVVPGPTFTNVNDFRAVLVL</sequence>
<dbReference type="InterPro" id="IPR039760">
    <property type="entry name" value="MOFRL_protein"/>
</dbReference>
<evidence type="ECO:0000259" key="1">
    <source>
        <dbReference type="Pfam" id="PF05161"/>
    </source>
</evidence>
<proteinExistence type="predicted"/>
<name>A0A3R8S899_9BURK</name>
<dbReference type="Gene3D" id="3.40.50.10180">
    <property type="entry name" value="Glycerate kinase, MOFRL-like N-terminal domain"/>
    <property type="match status" value="1"/>
</dbReference>
<dbReference type="Pfam" id="PF13660">
    <property type="entry name" value="DUF4147"/>
    <property type="match status" value="1"/>
</dbReference>
<dbReference type="PANTHER" id="PTHR12227:SF0">
    <property type="entry name" value="GLYCERATE KINASE"/>
    <property type="match status" value="1"/>
</dbReference>
<dbReference type="RefSeq" id="WP_125243977.1">
    <property type="nucleotide sequence ID" value="NZ_RSED01000010.1"/>
</dbReference>
<accession>A0A3R8S899</accession>
<keyword evidence="4" id="KW-1185">Reference proteome</keyword>
<evidence type="ECO:0000259" key="2">
    <source>
        <dbReference type="Pfam" id="PF13660"/>
    </source>
</evidence>
<dbReference type="InterPro" id="IPR025286">
    <property type="entry name" value="MOFRL_assoc_dom"/>
</dbReference>
<dbReference type="Gene3D" id="3.40.1480.10">
    <property type="entry name" value="MOFRL domain"/>
    <property type="match status" value="1"/>
</dbReference>
<reference evidence="3 4" key="1">
    <citation type="submission" date="2018-12" db="EMBL/GenBank/DDBJ databases">
        <title>The whole draft genome of Aquabacterium sp. SJQ9.</title>
        <authorList>
            <person name="Sun L."/>
            <person name="Gao X."/>
            <person name="Chen W."/>
            <person name="Huang K."/>
        </authorList>
    </citation>
    <scope>NUCLEOTIDE SEQUENCE [LARGE SCALE GENOMIC DNA]</scope>
    <source>
        <strain evidence="3 4">SJQ9</strain>
    </source>
</reference>
<organism evidence="3 4">
    <name type="scientific">Aquabacterium soli</name>
    <dbReference type="NCBI Taxonomy" id="2493092"/>
    <lineage>
        <taxon>Bacteria</taxon>
        <taxon>Pseudomonadati</taxon>
        <taxon>Pseudomonadota</taxon>
        <taxon>Betaproteobacteria</taxon>
        <taxon>Burkholderiales</taxon>
        <taxon>Aquabacterium</taxon>
    </lineage>
</organism>
<feature type="domain" description="MOFRL" evidence="1">
    <location>
        <begin position="322"/>
        <end position="437"/>
    </location>
</feature>
<dbReference type="InterPro" id="IPR007835">
    <property type="entry name" value="MOFRL"/>
</dbReference>
<keyword evidence="3" id="KW-0808">Transferase</keyword>
<feature type="domain" description="MOFRL-associated" evidence="2">
    <location>
        <begin position="11"/>
        <end position="236"/>
    </location>
</feature>
<gene>
    <name evidence="3" type="ORF">EIP75_14415</name>
</gene>
<dbReference type="OrthoDB" id="9766552at2"/>
<dbReference type="PANTHER" id="PTHR12227">
    <property type="entry name" value="GLYCERATE KINASE"/>
    <property type="match status" value="1"/>
</dbReference>
<evidence type="ECO:0000313" key="3">
    <source>
        <dbReference type="EMBL" id="RRS03772.1"/>
    </source>
</evidence>
<comment type="caution">
    <text evidence="3">The sequence shown here is derived from an EMBL/GenBank/DDBJ whole genome shotgun (WGS) entry which is preliminary data.</text>
</comment>
<dbReference type="InterPro" id="IPR037035">
    <property type="entry name" value="GK-like_C_sf"/>
</dbReference>
<dbReference type="SUPFAM" id="SSF82544">
    <property type="entry name" value="GckA/TtuD-like"/>
    <property type="match status" value="1"/>
</dbReference>
<dbReference type="EMBL" id="RSED01000010">
    <property type="protein sequence ID" value="RRS03772.1"/>
    <property type="molecule type" value="Genomic_DNA"/>
</dbReference>
<dbReference type="Pfam" id="PF05161">
    <property type="entry name" value="MOFRL"/>
    <property type="match status" value="1"/>
</dbReference>
<protein>
    <submittedName>
        <fullName evidence="3">Glycerate kinase</fullName>
    </submittedName>
</protein>
<dbReference type="GO" id="GO:0008887">
    <property type="term" value="F:glycerate kinase activity"/>
    <property type="evidence" value="ECO:0007669"/>
    <property type="project" value="InterPro"/>
</dbReference>
<evidence type="ECO:0000313" key="4">
    <source>
        <dbReference type="Proteomes" id="UP000269265"/>
    </source>
</evidence>
<dbReference type="AlphaFoldDB" id="A0A3R8S899"/>
<dbReference type="InterPro" id="IPR038614">
    <property type="entry name" value="GK_N_sf"/>
</dbReference>
<keyword evidence="3" id="KW-0418">Kinase</keyword>
<dbReference type="Proteomes" id="UP000269265">
    <property type="component" value="Unassembled WGS sequence"/>
</dbReference>